<feature type="transmembrane region" description="Helical" evidence="12">
    <location>
        <begin position="273"/>
        <end position="293"/>
    </location>
</feature>
<dbReference type="InterPro" id="IPR004878">
    <property type="entry name" value="Otopetrin"/>
</dbReference>
<evidence type="ECO:0000313" key="13">
    <source>
        <dbReference type="EMBL" id="KAG8446341.1"/>
    </source>
</evidence>
<evidence type="ECO:0000256" key="2">
    <source>
        <dbReference type="ARBA" id="ARBA00006513"/>
    </source>
</evidence>
<evidence type="ECO:0000256" key="11">
    <source>
        <dbReference type="SAM" id="MobiDB-lite"/>
    </source>
</evidence>
<evidence type="ECO:0000256" key="9">
    <source>
        <dbReference type="ARBA" id="ARBA00023136"/>
    </source>
</evidence>
<protein>
    <recommendedName>
        <fullName evidence="15">Otopetrin 3</fullName>
    </recommendedName>
</protein>
<dbReference type="AlphaFoldDB" id="A0A8T2JV35"/>
<feature type="transmembrane region" description="Helical" evidence="12">
    <location>
        <begin position="104"/>
        <end position="124"/>
    </location>
</feature>
<keyword evidence="14" id="KW-1185">Reference proteome</keyword>
<evidence type="ECO:0000256" key="4">
    <source>
        <dbReference type="ARBA" id="ARBA00022475"/>
    </source>
</evidence>
<evidence type="ECO:0000256" key="8">
    <source>
        <dbReference type="ARBA" id="ARBA00023065"/>
    </source>
</evidence>
<evidence type="ECO:0000313" key="14">
    <source>
        <dbReference type="Proteomes" id="UP000812440"/>
    </source>
</evidence>
<dbReference type="Pfam" id="PF03189">
    <property type="entry name" value="Otopetrin"/>
    <property type="match status" value="4"/>
</dbReference>
<name>A0A8T2JV35_9PIPI</name>
<evidence type="ECO:0008006" key="15">
    <source>
        <dbReference type="Google" id="ProtNLM"/>
    </source>
</evidence>
<feature type="transmembrane region" description="Helical" evidence="12">
    <location>
        <begin position="659"/>
        <end position="677"/>
    </location>
</feature>
<feature type="transmembrane region" description="Helical" evidence="12">
    <location>
        <begin position="233"/>
        <end position="252"/>
    </location>
</feature>
<accession>A0A8T2JV35</accession>
<reference evidence="13" key="1">
    <citation type="thesis" date="2020" institute="ProQuest LLC" country="789 East Eisenhower Parkway, Ann Arbor, MI, USA">
        <title>Comparative Genomics and Chromosome Evolution.</title>
        <authorList>
            <person name="Mudd A.B."/>
        </authorList>
    </citation>
    <scope>NUCLEOTIDE SEQUENCE</scope>
    <source>
        <strain evidence="13">Female2</strain>
        <tissue evidence="13">Blood</tissue>
    </source>
</reference>
<dbReference type="GO" id="GO:0005886">
    <property type="term" value="C:plasma membrane"/>
    <property type="evidence" value="ECO:0007669"/>
    <property type="project" value="UniProtKB-SubCell"/>
</dbReference>
<dbReference type="GO" id="GO:0015252">
    <property type="term" value="F:proton channel activity"/>
    <property type="evidence" value="ECO:0007669"/>
    <property type="project" value="InterPro"/>
</dbReference>
<dbReference type="EMBL" id="JAACNH010000003">
    <property type="protein sequence ID" value="KAG8446341.1"/>
    <property type="molecule type" value="Genomic_DNA"/>
</dbReference>
<proteinExistence type="inferred from homology"/>
<evidence type="ECO:0000256" key="5">
    <source>
        <dbReference type="ARBA" id="ARBA00022692"/>
    </source>
</evidence>
<keyword evidence="10" id="KW-0407">Ion channel</keyword>
<evidence type="ECO:0000256" key="1">
    <source>
        <dbReference type="ARBA" id="ARBA00004651"/>
    </source>
</evidence>
<dbReference type="OrthoDB" id="6429739at2759"/>
<keyword evidence="8" id="KW-0406">Ion transport</keyword>
<evidence type="ECO:0000256" key="10">
    <source>
        <dbReference type="ARBA" id="ARBA00023303"/>
    </source>
</evidence>
<feature type="transmembrane region" description="Helical" evidence="12">
    <location>
        <begin position="167"/>
        <end position="188"/>
    </location>
</feature>
<feature type="transmembrane region" description="Helical" evidence="12">
    <location>
        <begin position="63"/>
        <end position="83"/>
    </location>
</feature>
<comment type="caution">
    <text evidence="13">The sequence shown here is derived from an EMBL/GenBank/DDBJ whole genome shotgun (WGS) entry which is preliminary data.</text>
</comment>
<comment type="similarity">
    <text evidence="2">Belongs to the otopetrin family.</text>
</comment>
<dbReference type="PANTHER" id="PTHR21522">
    <property type="entry name" value="PROTON CHANNEL OTOP"/>
    <property type="match status" value="1"/>
</dbReference>
<feature type="transmembrane region" description="Helical" evidence="12">
    <location>
        <begin position="313"/>
        <end position="334"/>
    </location>
</feature>
<dbReference type="PANTHER" id="PTHR21522:SF36">
    <property type="entry name" value="PROTON CHANNEL OTOP3"/>
    <property type="match status" value="1"/>
</dbReference>
<keyword evidence="9 12" id="KW-0472">Membrane</keyword>
<dbReference type="Proteomes" id="UP000812440">
    <property type="component" value="Chromosome 8_10"/>
</dbReference>
<organism evidence="13 14">
    <name type="scientific">Hymenochirus boettgeri</name>
    <name type="common">Congo dwarf clawed frog</name>
    <dbReference type="NCBI Taxonomy" id="247094"/>
    <lineage>
        <taxon>Eukaryota</taxon>
        <taxon>Metazoa</taxon>
        <taxon>Chordata</taxon>
        <taxon>Craniata</taxon>
        <taxon>Vertebrata</taxon>
        <taxon>Euteleostomi</taxon>
        <taxon>Amphibia</taxon>
        <taxon>Batrachia</taxon>
        <taxon>Anura</taxon>
        <taxon>Pipoidea</taxon>
        <taxon>Pipidae</taxon>
        <taxon>Pipinae</taxon>
        <taxon>Hymenochirus</taxon>
    </lineage>
</organism>
<feature type="region of interest" description="Disordered" evidence="11">
    <location>
        <begin position="338"/>
        <end position="359"/>
    </location>
</feature>
<keyword evidence="4" id="KW-1003">Cell membrane</keyword>
<feature type="region of interest" description="Disordered" evidence="11">
    <location>
        <begin position="418"/>
        <end position="449"/>
    </location>
</feature>
<evidence type="ECO:0000256" key="6">
    <source>
        <dbReference type="ARBA" id="ARBA00022781"/>
    </source>
</evidence>
<feature type="transmembrane region" description="Helical" evidence="12">
    <location>
        <begin position="29"/>
        <end position="51"/>
    </location>
</feature>
<keyword evidence="7 12" id="KW-1133">Transmembrane helix</keyword>
<comment type="subcellular location">
    <subcellularLocation>
        <location evidence="1">Cell membrane</location>
        <topology evidence="1">Multi-pass membrane protein</topology>
    </subcellularLocation>
</comment>
<keyword evidence="3" id="KW-0813">Transport</keyword>
<keyword evidence="5 12" id="KW-0812">Transmembrane</keyword>
<feature type="compositionally biased region" description="Basic and acidic residues" evidence="11">
    <location>
        <begin position="440"/>
        <end position="449"/>
    </location>
</feature>
<feature type="transmembrane region" description="Helical" evidence="12">
    <location>
        <begin position="689"/>
        <end position="709"/>
    </location>
</feature>
<gene>
    <name evidence="13" type="ORF">GDO86_013974</name>
</gene>
<feature type="transmembrane region" description="Helical" evidence="12">
    <location>
        <begin position="136"/>
        <end position="155"/>
    </location>
</feature>
<feature type="transmembrane region" description="Helical" evidence="12">
    <location>
        <begin position="552"/>
        <end position="575"/>
    </location>
</feature>
<feature type="region of interest" description="Disordered" evidence="11">
    <location>
        <begin position="375"/>
        <end position="403"/>
    </location>
</feature>
<feature type="transmembrane region" description="Helical" evidence="12">
    <location>
        <begin position="581"/>
        <end position="599"/>
    </location>
</feature>
<keyword evidence="6" id="KW-0375">Hydrogen ion transport</keyword>
<evidence type="ECO:0000256" key="3">
    <source>
        <dbReference type="ARBA" id="ARBA00022448"/>
    </source>
</evidence>
<evidence type="ECO:0000256" key="12">
    <source>
        <dbReference type="SAM" id="Phobius"/>
    </source>
</evidence>
<evidence type="ECO:0000256" key="7">
    <source>
        <dbReference type="ARBA" id="ARBA00022989"/>
    </source>
</evidence>
<sequence>MINYEYSWLHRHCTIAPIHHKRAQKTGRLFSGLFALNLMFLGAAMSSSVVLSQGSVPERDSQIFITVLMFFSSMWTLIHLLYVRKQKDAVLLHDHHAGALWLQASLTLFGLCSILLSIFKIGHVVHLLQCRFPMDIIFSSMEIVFVSLQTILLWVCSKECIQVYHRLTRYGIMLTLSTNMVLWLTGVIDDSLERDLESLQSNSTQEERDLRIGCQCPEYSPCWTFKKGFVTMYPFNLEYCLICASMLFVMWKNVGRKEHSQAKPTHTKFRLRYVVYGPLLGGAVLLVGIFIFVQYQIQASSGVVLPSSFQIYYGYMITILTFMITCSIMGIITYSQREKERKRRSENKSEEEESENRSQGWAYRIKYRRRHLETIQEENRNGRQGEGHTEESAGHDHHCQEHMEGPRNAEQNFYVQGQQAHPTQHSEGHEQQVECSPGQVERDRYSQGQHQKIDYNQEQDQQLGHIQGQVRKTDNTLEEGIKMEDTHTVVDVAGHRHIEHNNSEMQVGNQEQTDHHYIQREARTMPSLGVNVPKKPKNQGSRTKNYTRRLDVVLLLTCVPGQFCISYFSIIAIVVTNRWDTVNILSFLHSLFLVLQYVFQTMFIIEGMSGIHEENKGNSEPLDNPPRRMSLQEIRRVSIAYLQEVGRLSVSRRAVKETAMFLVLCNVMCWIMSAFGAHPFYMNGLERQFYGSSTWLAILNVGLPMSVFYRMHSVGSLLEVYLNA</sequence>